<dbReference type="Gene3D" id="3.20.20.60">
    <property type="entry name" value="Phosphoenolpyruvate-binding domains"/>
    <property type="match status" value="1"/>
</dbReference>
<evidence type="ECO:0000256" key="3">
    <source>
        <dbReference type="ARBA" id="ARBA00004997"/>
    </source>
</evidence>
<evidence type="ECO:0000256" key="10">
    <source>
        <dbReference type="ARBA" id="ARBA00022840"/>
    </source>
</evidence>
<dbReference type="UniPathway" id="UPA00109">
    <property type="reaction ID" value="UER00188"/>
</dbReference>
<dbReference type="SUPFAM" id="SSF50800">
    <property type="entry name" value="PK beta-barrel domain-like"/>
    <property type="match status" value="1"/>
</dbReference>
<evidence type="ECO:0000256" key="8">
    <source>
        <dbReference type="ARBA" id="ARBA00022741"/>
    </source>
</evidence>
<evidence type="ECO:0000259" key="16">
    <source>
        <dbReference type="Pfam" id="PF00224"/>
    </source>
</evidence>
<dbReference type="STRING" id="1817892.AUK40_04025"/>
<dbReference type="Proteomes" id="UP000183245">
    <property type="component" value="Unassembled WGS sequence"/>
</dbReference>
<organism evidence="18 19">
    <name type="scientific">Candidatus Wirthbacteria bacterium CG2_30_54_11</name>
    <dbReference type="NCBI Taxonomy" id="1817892"/>
    <lineage>
        <taxon>Bacteria</taxon>
        <taxon>Candidatus Wirthbacteria</taxon>
    </lineage>
</organism>
<comment type="cofactor">
    <cofactor evidence="1">
        <name>Mg(2+)</name>
        <dbReference type="ChEBI" id="CHEBI:18420"/>
    </cofactor>
</comment>
<dbReference type="SUPFAM" id="SSF52935">
    <property type="entry name" value="PK C-terminal domain-like"/>
    <property type="match status" value="1"/>
</dbReference>
<reference evidence="18 19" key="1">
    <citation type="journal article" date="2016" name="Environ. Microbiol.">
        <title>Genomic resolution of a cold subsurface aquifer community provides metabolic insights for novel microbes adapted to high CO concentrations.</title>
        <authorList>
            <person name="Probst A.J."/>
            <person name="Castelle C.J."/>
            <person name="Singh A."/>
            <person name="Brown C.T."/>
            <person name="Anantharaman K."/>
            <person name="Sharon I."/>
            <person name="Hug L.A."/>
            <person name="Burstein D."/>
            <person name="Emerson J.B."/>
            <person name="Thomas B.C."/>
            <person name="Banfield J.F."/>
        </authorList>
    </citation>
    <scope>NUCLEOTIDE SEQUENCE [LARGE SCALE GENOMIC DNA]</scope>
    <source>
        <strain evidence="18">CG2_30_54_11</strain>
    </source>
</reference>
<dbReference type="NCBIfam" id="NF004491">
    <property type="entry name" value="PRK05826.1"/>
    <property type="match status" value="1"/>
</dbReference>
<evidence type="ECO:0000259" key="17">
    <source>
        <dbReference type="Pfam" id="PF02887"/>
    </source>
</evidence>
<evidence type="ECO:0000256" key="6">
    <source>
        <dbReference type="ARBA" id="ARBA00022679"/>
    </source>
</evidence>
<dbReference type="NCBIfam" id="TIGR01064">
    <property type="entry name" value="pyruv_kin"/>
    <property type="match status" value="1"/>
</dbReference>
<dbReference type="InterPro" id="IPR040442">
    <property type="entry name" value="Pyrv_kinase-like_dom_sf"/>
</dbReference>
<proteinExistence type="inferred from homology"/>
<evidence type="ECO:0000256" key="7">
    <source>
        <dbReference type="ARBA" id="ARBA00022723"/>
    </source>
</evidence>
<dbReference type="GO" id="GO:0005524">
    <property type="term" value="F:ATP binding"/>
    <property type="evidence" value="ECO:0007669"/>
    <property type="project" value="UniProtKB-KW"/>
</dbReference>
<comment type="catalytic activity">
    <reaction evidence="15">
        <text>pyruvate + ATP = phosphoenolpyruvate + ADP + H(+)</text>
        <dbReference type="Rhea" id="RHEA:18157"/>
        <dbReference type="ChEBI" id="CHEBI:15361"/>
        <dbReference type="ChEBI" id="CHEBI:15378"/>
        <dbReference type="ChEBI" id="CHEBI:30616"/>
        <dbReference type="ChEBI" id="CHEBI:58702"/>
        <dbReference type="ChEBI" id="CHEBI:456216"/>
        <dbReference type="EC" id="2.7.1.40"/>
    </reaction>
</comment>
<evidence type="ECO:0000256" key="11">
    <source>
        <dbReference type="ARBA" id="ARBA00022842"/>
    </source>
</evidence>
<dbReference type="EMBL" id="MNZT01000069">
    <property type="protein sequence ID" value="OIP97098.1"/>
    <property type="molecule type" value="Genomic_DNA"/>
</dbReference>
<keyword evidence="7" id="KW-0479">Metal-binding</keyword>
<dbReference type="Pfam" id="PF00224">
    <property type="entry name" value="PK"/>
    <property type="match status" value="1"/>
</dbReference>
<sequence>MQKKFTKIVCTIGPASGDEETINKLYLAGMNVARLNFKHGDYAWFSDVIDRIRKVSKAHGEPIAILQDLQGPDIRTGFLVDHQKVELVPGKPFFLTSKKIEGSSQGVSISLSHLNKYMAEGDHVLIDDGAIDLIVNSVDSETAHCVIVNGGLLSERKGLNIPGKRPQVEPLNPKDLDDVAFAIEHKIDFIALSFVQSADDVQKLRNLLTESNNDMARYIQIISKIESVSGLKNFASILEASDGIMIARGDLGIELPIEQIPAIQKELIQKCNQAGKPVITATQMLDSMEHNPLPTRAEVSDVANAVLDNTDAIMLSGETASGMYPVEAVLTMARIVKHTESKLQDGTLKRRTHFGEIKTVTESVAKQACDLAREIGAKLILTLTTSGATTRNVARFRPGIPIKGASPYGIVQRQLLLVHGVTPDSLRVHPDKNFKVMADEAIALMKNSDQLIPGDIIVITAGIKGAYKAGSTNLIYAHIVG</sequence>
<dbReference type="InterPro" id="IPR018209">
    <property type="entry name" value="Pyrv_Knase_AS"/>
</dbReference>
<evidence type="ECO:0000256" key="5">
    <source>
        <dbReference type="ARBA" id="ARBA00012142"/>
    </source>
</evidence>
<dbReference type="InterPro" id="IPR015795">
    <property type="entry name" value="Pyrv_Knase_C"/>
</dbReference>
<dbReference type="PROSITE" id="PS00110">
    <property type="entry name" value="PYRUVATE_KINASE"/>
    <property type="match status" value="1"/>
</dbReference>
<dbReference type="SUPFAM" id="SSF51621">
    <property type="entry name" value="Phosphoenolpyruvate/pyruvate domain"/>
    <property type="match status" value="1"/>
</dbReference>
<feature type="domain" description="Pyruvate kinase C-terminal" evidence="17">
    <location>
        <begin position="362"/>
        <end position="475"/>
    </location>
</feature>
<dbReference type="InterPro" id="IPR015806">
    <property type="entry name" value="Pyrv_Knase_insert_dom_sf"/>
</dbReference>
<evidence type="ECO:0000256" key="9">
    <source>
        <dbReference type="ARBA" id="ARBA00022777"/>
    </source>
</evidence>
<evidence type="ECO:0000256" key="4">
    <source>
        <dbReference type="ARBA" id="ARBA00008663"/>
    </source>
</evidence>
<keyword evidence="12 15" id="KW-0324">Glycolysis</keyword>
<evidence type="ECO:0000256" key="14">
    <source>
        <dbReference type="NCBIfam" id="TIGR01064"/>
    </source>
</evidence>
<dbReference type="InterPro" id="IPR001697">
    <property type="entry name" value="Pyr_Knase"/>
</dbReference>
<name>A0A1J5IRS7_9BACT</name>
<comment type="cofactor">
    <cofactor evidence="2">
        <name>K(+)</name>
        <dbReference type="ChEBI" id="CHEBI:29103"/>
    </cofactor>
</comment>
<dbReference type="GO" id="GO:0000287">
    <property type="term" value="F:magnesium ion binding"/>
    <property type="evidence" value="ECO:0007669"/>
    <property type="project" value="UniProtKB-UniRule"/>
</dbReference>
<evidence type="ECO:0000256" key="1">
    <source>
        <dbReference type="ARBA" id="ARBA00001946"/>
    </source>
</evidence>
<dbReference type="InterPro" id="IPR036918">
    <property type="entry name" value="Pyrv_Knase_C_sf"/>
</dbReference>
<evidence type="ECO:0000256" key="15">
    <source>
        <dbReference type="RuleBase" id="RU000504"/>
    </source>
</evidence>
<evidence type="ECO:0000256" key="2">
    <source>
        <dbReference type="ARBA" id="ARBA00001958"/>
    </source>
</evidence>
<dbReference type="PANTHER" id="PTHR11817">
    <property type="entry name" value="PYRUVATE KINASE"/>
    <property type="match status" value="1"/>
</dbReference>
<dbReference type="GO" id="GO:0016301">
    <property type="term" value="F:kinase activity"/>
    <property type="evidence" value="ECO:0007669"/>
    <property type="project" value="UniProtKB-KW"/>
</dbReference>
<keyword evidence="6 15" id="KW-0808">Transferase</keyword>
<accession>A0A1J5IRS7</accession>
<keyword evidence="10" id="KW-0067">ATP-binding</keyword>
<keyword evidence="13 18" id="KW-0670">Pyruvate</keyword>
<dbReference type="AlphaFoldDB" id="A0A1J5IRS7"/>
<dbReference type="FunFam" id="2.40.33.10:FF:000001">
    <property type="entry name" value="Pyruvate kinase"/>
    <property type="match status" value="1"/>
</dbReference>
<protein>
    <recommendedName>
        <fullName evidence="5 14">Pyruvate kinase</fullName>
        <ecNumber evidence="5 14">2.7.1.40</ecNumber>
    </recommendedName>
</protein>
<comment type="similarity">
    <text evidence="4 15">Belongs to the pyruvate kinase family.</text>
</comment>
<comment type="caution">
    <text evidence="18">The sequence shown here is derived from an EMBL/GenBank/DDBJ whole genome shotgun (WGS) entry which is preliminary data.</text>
</comment>
<dbReference type="GO" id="GO:0004743">
    <property type="term" value="F:pyruvate kinase activity"/>
    <property type="evidence" value="ECO:0007669"/>
    <property type="project" value="UniProtKB-UniRule"/>
</dbReference>
<dbReference type="EC" id="2.7.1.40" evidence="5 14"/>
<dbReference type="NCBIfam" id="NF004978">
    <property type="entry name" value="PRK06354.1"/>
    <property type="match status" value="1"/>
</dbReference>
<dbReference type="Pfam" id="PF02887">
    <property type="entry name" value="PK_C"/>
    <property type="match status" value="1"/>
</dbReference>
<dbReference type="FunFam" id="3.20.20.60:FF:000025">
    <property type="entry name" value="Pyruvate kinase"/>
    <property type="match status" value="1"/>
</dbReference>
<keyword evidence="11 15" id="KW-0460">Magnesium</keyword>
<evidence type="ECO:0000313" key="18">
    <source>
        <dbReference type="EMBL" id="OIP97098.1"/>
    </source>
</evidence>
<keyword evidence="9 15" id="KW-0418">Kinase</keyword>
<dbReference type="InterPro" id="IPR015813">
    <property type="entry name" value="Pyrv/PenolPyrv_kinase-like_dom"/>
</dbReference>
<dbReference type="InterPro" id="IPR011037">
    <property type="entry name" value="Pyrv_Knase-like_insert_dom_sf"/>
</dbReference>
<dbReference type="Gene3D" id="3.40.1380.20">
    <property type="entry name" value="Pyruvate kinase, C-terminal domain"/>
    <property type="match status" value="1"/>
</dbReference>
<evidence type="ECO:0000256" key="13">
    <source>
        <dbReference type="ARBA" id="ARBA00023317"/>
    </source>
</evidence>
<comment type="pathway">
    <text evidence="3 15">Carbohydrate degradation; glycolysis; pyruvate from D-glyceraldehyde 3-phosphate: step 5/5.</text>
</comment>
<dbReference type="Gene3D" id="2.40.33.10">
    <property type="entry name" value="PK beta-barrel domain-like"/>
    <property type="match status" value="1"/>
</dbReference>
<gene>
    <name evidence="18" type="ORF">AUK40_04025</name>
</gene>
<dbReference type="PRINTS" id="PR01050">
    <property type="entry name" value="PYRUVTKNASE"/>
</dbReference>
<keyword evidence="8" id="KW-0547">Nucleotide-binding</keyword>
<dbReference type="InterPro" id="IPR015793">
    <property type="entry name" value="Pyrv_Knase_brl"/>
</dbReference>
<evidence type="ECO:0000256" key="12">
    <source>
        <dbReference type="ARBA" id="ARBA00023152"/>
    </source>
</evidence>
<evidence type="ECO:0000313" key="19">
    <source>
        <dbReference type="Proteomes" id="UP000183245"/>
    </source>
</evidence>
<feature type="domain" description="Pyruvate kinase barrel" evidence="16">
    <location>
        <begin position="5"/>
        <end position="329"/>
    </location>
</feature>
<dbReference type="GO" id="GO:0030955">
    <property type="term" value="F:potassium ion binding"/>
    <property type="evidence" value="ECO:0007669"/>
    <property type="project" value="UniProtKB-UniRule"/>
</dbReference>